<dbReference type="Proteomes" id="UP001501752">
    <property type="component" value="Unassembled WGS sequence"/>
</dbReference>
<dbReference type="InterPro" id="IPR011989">
    <property type="entry name" value="ARM-like"/>
</dbReference>
<name>A0ABP9EDT7_9ACTN</name>
<proteinExistence type="predicted"/>
<dbReference type="RefSeq" id="WP_345700474.1">
    <property type="nucleotide sequence ID" value="NZ_BAABIS010000001.1"/>
</dbReference>
<protein>
    <recommendedName>
        <fullName evidence="3">LRV domain-containing protein</fullName>
    </recommendedName>
</protein>
<comment type="caution">
    <text evidence="1">The sequence shown here is derived from an EMBL/GenBank/DDBJ whole genome shotgun (WGS) entry which is preliminary data.</text>
</comment>
<reference evidence="2" key="1">
    <citation type="journal article" date="2019" name="Int. J. Syst. Evol. Microbiol.">
        <title>The Global Catalogue of Microorganisms (GCM) 10K type strain sequencing project: providing services to taxonomists for standard genome sequencing and annotation.</title>
        <authorList>
            <consortium name="The Broad Institute Genomics Platform"/>
            <consortium name="The Broad Institute Genome Sequencing Center for Infectious Disease"/>
            <person name="Wu L."/>
            <person name="Ma J."/>
        </authorList>
    </citation>
    <scope>NUCLEOTIDE SEQUENCE [LARGE SCALE GENOMIC DNA]</scope>
    <source>
        <strain evidence="2">JCM 13006</strain>
    </source>
</reference>
<evidence type="ECO:0000313" key="2">
    <source>
        <dbReference type="Proteomes" id="UP001501752"/>
    </source>
</evidence>
<evidence type="ECO:0000313" key="1">
    <source>
        <dbReference type="EMBL" id="GAA4876397.1"/>
    </source>
</evidence>
<evidence type="ECO:0008006" key="3">
    <source>
        <dbReference type="Google" id="ProtNLM"/>
    </source>
</evidence>
<accession>A0ABP9EDT7</accession>
<sequence>MTAAAGGEAALRLAWPTGLAANPAAPAAVLDRLLAAERRPDEDRWLSARALPAGTVEAALAHPAPAVRRRLADNPHLPPALLGRLALDRDRTVRRACALAAAERQVVLPVEALAALAGDRDANNRRLVPACPGLPADLRAALARDPQPAVRAAAITREGWPQLPAGLRHELTADRDPVVRAAVRLARRTERPLPRTLAEYIAESDPRRRERAAARAPIERRLGEWLRYDDDPWIRTAVAGNPHLPTDLALALAVDPVEQVRLAVSVRPDLTEPQRAAIRISVPDGRTAAPAWVTARHGDPVALAELAASAHPLLRRGAAAAPGLPAEAVRALAADPDPGVRLALAEHCPDAPHELLVELYAGGRGRAHDALAERPNFARPGLARFAGHPDARLRLAALRDPQVAPELVERLTADPDRAVARAAARHPRLPLPALRRLLASELAEAAAANPALPLELMHCLLDLSDVPPAAERPGV</sequence>
<dbReference type="Gene3D" id="1.25.10.10">
    <property type="entry name" value="Leucine-rich Repeat Variant"/>
    <property type="match status" value="2"/>
</dbReference>
<gene>
    <name evidence="1" type="ORF">GCM10023235_65060</name>
</gene>
<keyword evidence="2" id="KW-1185">Reference proteome</keyword>
<organism evidence="1 2">
    <name type="scientific">Kitasatospora terrestris</name>
    <dbReference type="NCBI Taxonomy" id="258051"/>
    <lineage>
        <taxon>Bacteria</taxon>
        <taxon>Bacillati</taxon>
        <taxon>Actinomycetota</taxon>
        <taxon>Actinomycetes</taxon>
        <taxon>Kitasatosporales</taxon>
        <taxon>Streptomycetaceae</taxon>
        <taxon>Kitasatospora</taxon>
    </lineage>
</organism>
<dbReference type="EMBL" id="BAABIS010000001">
    <property type="protein sequence ID" value="GAA4876397.1"/>
    <property type="molecule type" value="Genomic_DNA"/>
</dbReference>